<dbReference type="Gene3D" id="3.20.70.20">
    <property type="match status" value="1"/>
</dbReference>
<evidence type="ECO:0000313" key="3">
    <source>
        <dbReference type="Proteomes" id="UP000256877"/>
    </source>
</evidence>
<name>A0A371R181_9CREN</name>
<comment type="caution">
    <text evidence="2">The sequence shown here is derived from an EMBL/GenBank/DDBJ whole genome shotgun (WGS) entry which is preliminary data.</text>
</comment>
<dbReference type="InterPro" id="IPR007841">
    <property type="entry name" value="UPF0210"/>
</dbReference>
<dbReference type="PANTHER" id="PTHR37560">
    <property type="entry name" value="UPF0210 PROTEIN SPR0218"/>
    <property type="match status" value="1"/>
</dbReference>
<proteinExistence type="predicted"/>
<evidence type="ECO:0000313" key="4">
    <source>
        <dbReference type="Proteomes" id="UP000257123"/>
    </source>
</evidence>
<dbReference type="SUPFAM" id="SSF51998">
    <property type="entry name" value="PFL-like glycyl radical enzymes"/>
    <property type="match status" value="1"/>
</dbReference>
<dbReference type="Proteomes" id="UP000257123">
    <property type="component" value="Unassembled WGS sequence"/>
</dbReference>
<accession>A0A371R181</accession>
<sequence>MRIRSITLHIMWSDEFSLVDKFLEAAKTAAPLTIRVSVAPPPPSKAEGVVKLLKDRGVKYISAIHIYYNAEEVYHYVSQYNIFATISDVVEYVKFLKILYTRGEVHLSRYVSLVLGGAVYNSPYFPASITTKKGISISLLYPNDLNNIDDVERALKKGEEIGRHIASIIGVEFLGVDGSLSPWGEESVAKAVERLFGVRLGEPGSHYAIRKLNNAIEEARVKKVGFNEVMLPLAEDEELKRLVKNGALNLDKFISYTSVCIPGLDMAPIRIKDWELLKRALYDLAAIAETKGRPIGVRIFPVDAEEYYIEGFGPTPALLL</sequence>
<dbReference type="EMBL" id="NMUE01000046">
    <property type="protein sequence ID" value="RFA93982.1"/>
    <property type="molecule type" value="Genomic_DNA"/>
</dbReference>
<dbReference type="InterPro" id="IPR014537">
    <property type="entry name" value="UCP027893"/>
</dbReference>
<dbReference type="EMBL" id="NMUF01000030">
    <property type="protein sequence ID" value="RFA97221.1"/>
    <property type="molecule type" value="Genomic_DNA"/>
</dbReference>
<dbReference type="Proteomes" id="UP000256877">
    <property type="component" value="Unassembled WGS sequence"/>
</dbReference>
<evidence type="ECO:0000313" key="2">
    <source>
        <dbReference type="EMBL" id="RFA97221.1"/>
    </source>
</evidence>
<evidence type="ECO:0008006" key="5">
    <source>
        <dbReference type="Google" id="ProtNLM"/>
    </source>
</evidence>
<dbReference type="OrthoDB" id="36493at2157"/>
<evidence type="ECO:0000313" key="1">
    <source>
        <dbReference type="EMBL" id="RFA93982.1"/>
    </source>
</evidence>
<organism evidence="2 3">
    <name type="scientific">Pyrobaculum aerophilum</name>
    <dbReference type="NCBI Taxonomy" id="13773"/>
    <lineage>
        <taxon>Archaea</taxon>
        <taxon>Thermoproteota</taxon>
        <taxon>Thermoprotei</taxon>
        <taxon>Thermoproteales</taxon>
        <taxon>Thermoproteaceae</taxon>
        <taxon>Pyrobaculum</taxon>
    </lineage>
</organism>
<protein>
    <recommendedName>
        <fullName evidence="5">DUF711 family protein</fullName>
    </recommendedName>
</protein>
<dbReference type="PIRSF" id="PIRSF027893">
    <property type="entry name" value="UCP027893"/>
    <property type="match status" value="1"/>
</dbReference>
<dbReference type="PANTHER" id="PTHR37560:SF2">
    <property type="entry name" value="DUF711 DOMAIN-CONTAINING PROTEIN"/>
    <property type="match status" value="1"/>
</dbReference>
<reference evidence="3 4" key="1">
    <citation type="submission" date="2017-07" db="EMBL/GenBank/DDBJ databases">
        <title>Draft genome sequence of aerobic hyperthermophilic archaea, Pyrobaculum aerophilum YKB31 and YKB32.</title>
        <authorList>
            <person name="Mochizuki T."/>
            <person name="Berliner A.J."/>
            <person name="Yoshida-Takashima Y."/>
            <person name="Takaki Y."/>
            <person name="Nunoura T."/>
            <person name="Takai K."/>
        </authorList>
    </citation>
    <scope>NUCLEOTIDE SEQUENCE [LARGE SCALE GENOMIC DNA]</scope>
    <source>
        <strain evidence="1 4">YKB31</strain>
        <strain evidence="2 3">YKB32</strain>
    </source>
</reference>
<dbReference type="RefSeq" id="WP_116421807.1">
    <property type="nucleotide sequence ID" value="NZ_NMUE01000046.1"/>
</dbReference>
<dbReference type="Pfam" id="PF05167">
    <property type="entry name" value="DUF711"/>
    <property type="match status" value="1"/>
</dbReference>
<gene>
    <name evidence="1" type="ORF">CGL51_11420</name>
    <name evidence="2" type="ORF">CGL52_09935</name>
</gene>
<dbReference type="AlphaFoldDB" id="A0A371R181"/>